<evidence type="ECO:0000313" key="3">
    <source>
        <dbReference type="Proteomes" id="UP000006038"/>
    </source>
</evidence>
<dbReference type="Gramene" id="OB01G20810.1">
    <property type="protein sequence ID" value="OB01G20810.1"/>
    <property type="gene ID" value="OB01G20810"/>
</dbReference>
<dbReference type="Proteomes" id="UP000006038">
    <property type="component" value="Chromosome 1"/>
</dbReference>
<feature type="compositionally biased region" description="Basic and acidic residues" evidence="1">
    <location>
        <begin position="105"/>
        <end position="119"/>
    </location>
</feature>
<reference evidence="2" key="2">
    <citation type="submission" date="2013-04" db="UniProtKB">
        <authorList>
            <consortium name="EnsemblPlants"/>
        </authorList>
    </citation>
    <scope>IDENTIFICATION</scope>
</reference>
<name>J3KYM5_ORYBR</name>
<organism evidence="2">
    <name type="scientific">Oryza brachyantha</name>
    <name type="common">malo sina</name>
    <dbReference type="NCBI Taxonomy" id="4533"/>
    <lineage>
        <taxon>Eukaryota</taxon>
        <taxon>Viridiplantae</taxon>
        <taxon>Streptophyta</taxon>
        <taxon>Embryophyta</taxon>
        <taxon>Tracheophyta</taxon>
        <taxon>Spermatophyta</taxon>
        <taxon>Magnoliopsida</taxon>
        <taxon>Liliopsida</taxon>
        <taxon>Poales</taxon>
        <taxon>Poaceae</taxon>
        <taxon>BOP clade</taxon>
        <taxon>Oryzoideae</taxon>
        <taxon>Oryzeae</taxon>
        <taxon>Oryzinae</taxon>
        <taxon>Oryza</taxon>
    </lineage>
</organism>
<proteinExistence type="predicted"/>
<reference evidence="2" key="1">
    <citation type="journal article" date="2013" name="Nat. Commun.">
        <title>Whole-genome sequencing of Oryza brachyantha reveals mechanisms underlying Oryza genome evolution.</title>
        <authorList>
            <person name="Chen J."/>
            <person name="Huang Q."/>
            <person name="Gao D."/>
            <person name="Wang J."/>
            <person name="Lang Y."/>
            <person name="Liu T."/>
            <person name="Li B."/>
            <person name="Bai Z."/>
            <person name="Luis Goicoechea J."/>
            <person name="Liang C."/>
            <person name="Chen C."/>
            <person name="Zhang W."/>
            <person name="Sun S."/>
            <person name="Liao Y."/>
            <person name="Zhang X."/>
            <person name="Yang L."/>
            <person name="Song C."/>
            <person name="Wang M."/>
            <person name="Shi J."/>
            <person name="Liu G."/>
            <person name="Liu J."/>
            <person name="Zhou H."/>
            <person name="Zhou W."/>
            <person name="Yu Q."/>
            <person name="An N."/>
            <person name="Chen Y."/>
            <person name="Cai Q."/>
            <person name="Wang B."/>
            <person name="Liu B."/>
            <person name="Min J."/>
            <person name="Huang Y."/>
            <person name="Wu H."/>
            <person name="Li Z."/>
            <person name="Zhang Y."/>
            <person name="Yin Y."/>
            <person name="Song W."/>
            <person name="Jiang J."/>
            <person name="Jackson S.A."/>
            <person name="Wing R.A."/>
            <person name="Wang J."/>
            <person name="Chen M."/>
        </authorList>
    </citation>
    <scope>NUCLEOTIDE SEQUENCE [LARGE SCALE GENOMIC DNA]</scope>
    <source>
        <strain evidence="2">cv. IRGC 101232</strain>
    </source>
</reference>
<evidence type="ECO:0000313" key="2">
    <source>
        <dbReference type="EnsemblPlants" id="OB01G20810.1"/>
    </source>
</evidence>
<keyword evidence="3" id="KW-1185">Reference proteome</keyword>
<feature type="region of interest" description="Disordered" evidence="1">
    <location>
        <begin position="40"/>
        <end position="134"/>
    </location>
</feature>
<sequence>MHEALKRITWTFAAVYSPATLFSCIASDAAVEAMKALTATPFRRRGGGGATAAAAATLESQSTPKKNKTTDAARISTPRTTTPTREPALQNPKAAHVGSEGFLPRPDEEARGGGGEREQAGGPGGGGEEAAEEVAARGLSLLLLRLW</sequence>
<dbReference type="EnsemblPlants" id="OB01G20810.1">
    <property type="protein sequence ID" value="OB01G20810.1"/>
    <property type="gene ID" value="OB01G20810"/>
</dbReference>
<dbReference type="AlphaFoldDB" id="J3KYM5"/>
<accession>J3KYM5</accession>
<dbReference type="PROSITE" id="PS51257">
    <property type="entry name" value="PROKAR_LIPOPROTEIN"/>
    <property type="match status" value="1"/>
</dbReference>
<evidence type="ECO:0000256" key="1">
    <source>
        <dbReference type="SAM" id="MobiDB-lite"/>
    </source>
</evidence>
<protein>
    <submittedName>
        <fullName evidence="2">Uncharacterized protein</fullName>
    </submittedName>
</protein>
<dbReference type="HOGENOM" id="CLU_1770909_0_0_1"/>